<keyword evidence="2" id="KW-1185">Reference proteome</keyword>
<dbReference type="InParanoid" id="A0A369K2G1"/>
<dbReference type="Proteomes" id="UP000076154">
    <property type="component" value="Unassembled WGS sequence"/>
</dbReference>
<reference evidence="1" key="1">
    <citation type="submission" date="2018-04" db="EMBL/GenBank/DDBJ databases">
        <title>Whole genome sequencing of Hypsizygus marmoreus.</title>
        <authorList>
            <person name="Choi I.-G."/>
            <person name="Min B."/>
            <person name="Kim J.-G."/>
            <person name="Kim S."/>
            <person name="Oh Y.-L."/>
            <person name="Kong W.-S."/>
            <person name="Park H."/>
            <person name="Jeong J."/>
            <person name="Song E.-S."/>
        </authorList>
    </citation>
    <scope>NUCLEOTIDE SEQUENCE [LARGE SCALE GENOMIC DNA]</scope>
    <source>
        <strain evidence="1">51987-8</strain>
    </source>
</reference>
<sequence>MSTQPSDADSRRVQEPSNVLEVTDVIANETFEDLLRAAAFSSQTSQLRGTLWSATTSLLLGDVAESNTLLDSRKLKTSCFHCDCPEAD</sequence>
<evidence type="ECO:0000313" key="2">
    <source>
        <dbReference type="Proteomes" id="UP000076154"/>
    </source>
</evidence>
<dbReference type="AlphaFoldDB" id="A0A369K2G1"/>
<name>A0A369K2G1_HYPMA</name>
<evidence type="ECO:0000313" key="1">
    <source>
        <dbReference type="EMBL" id="RDB26815.1"/>
    </source>
</evidence>
<organism evidence="1 2">
    <name type="scientific">Hypsizygus marmoreus</name>
    <name type="common">White beech mushroom</name>
    <name type="synonym">Agaricus marmoreus</name>
    <dbReference type="NCBI Taxonomy" id="39966"/>
    <lineage>
        <taxon>Eukaryota</taxon>
        <taxon>Fungi</taxon>
        <taxon>Dikarya</taxon>
        <taxon>Basidiomycota</taxon>
        <taxon>Agaricomycotina</taxon>
        <taxon>Agaricomycetes</taxon>
        <taxon>Agaricomycetidae</taxon>
        <taxon>Agaricales</taxon>
        <taxon>Tricholomatineae</taxon>
        <taxon>Lyophyllaceae</taxon>
        <taxon>Hypsizygus</taxon>
    </lineage>
</organism>
<gene>
    <name evidence="1" type="ORF">Hypma_005382</name>
</gene>
<accession>A0A369K2G1</accession>
<proteinExistence type="predicted"/>
<dbReference type="EMBL" id="LUEZ02000023">
    <property type="protein sequence ID" value="RDB26815.1"/>
    <property type="molecule type" value="Genomic_DNA"/>
</dbReference>
<comment type="caution">
    <text evidence="1">The sequence shown here is derived from an EMBL/GenBank/DDBJ whole genome shotgun (WGS) entry which is preliminary data.</text>
</comment>
<protein>
    <submittedName>
        <fullName evidence="1">Uncharacterized protein</fullName>
    </submittedName>
</protein>